<dbReference type="Proteomes" id="UP001212411">
    <property type="component" value="Chromosome 2"/>
</dbReference>
<evidence type="ECO:0000256" key="9">
    <source>
        <dbReference type="HAMAP-Rule" id="MF_03137"/>
    </source>
</evidence>
<dbReference type="GO" id="GO:0005743">
    <property type="term" value="C:mitochondrial inner membrane"/>
    <property type="evidence" value="ECO:0007669"/>
    <property type="project" value="UniProtKB-SubCell"/>
</dbReference>
<dbReference type="GO" id="GO:0097177">
    <property type="term" value="F:mitochondrial ribosome binding"/>
    <property type="evidence" value="ECO:0007669"/>
    <property type="project" value="TreeGrafter"/>
</dbReference>
<keyword evidence="7 9" id="KW-0342">GTP-binding</keyword>
<dbReference type="Pfam" id="PF06421">
    <property type="entry name" value="LepA_C"/>
    <property type="match status" value="1"/>
</dbReference>
<dbReference type="GO" id="GO:0005525">
    <property type="term" value="F:GTP binding"/>
    <property type="evidence" value="ECO:0007669"/>
    <property type="project" value="UniProtKB-UniRule"/>
</dbReference>
<dbReference type="CDD" id="cd03699">
    <property type="entry name" value="EF4_II"/>
    <property type="match status" value="1"/>
</dbReference>
<dbReference type="PRINTS" id="PR00315">
    <property type="entry name" value="ELONGATNFCT"/>
</dbReference>
<comment type="catalytic activity">
    <reaction evidence="9">
        <text>GTP + H2O = GDP + phosphate + H(+)</text>
        <dbReference type="Rhea" id="RHEA:19669"/>
        <dbReference type="ChEBI" id="CHEBI:15377"/>
        <dbReference type="ChEBI" id="CHEBI:15378"/>
        <dbReference type="ChEBI" id="CHEBI:37565"/>
        <dbReference type="ChEBI" id="CHEBI:43474"/>
        <dbReference type="ChEBI" id="CHEBI:58189"/>
        <dbReference type="EC" id="3.6.5.n1"/>
    </reaction>
</comment>
<dbReference type="NCBIfam" id="TIGR01393">
    <property type="entry name" value="lepA"/>
    <property type="match status" value="1"/>
</dbReference>
<comment type="similarity">
    <text evidence="1">Belongs to the TRAFAC class translation factor GTPase superfamily. Classic translation factor GTPase family. LepA subfamily.</text>
</comment>
<dbReference type="CDD" id="cd16260">
    <property type="entry name" value="EF4_III"/>
    <property type="match status" value="1"/>
</dbReference>
<dbReference type="SUPFAM" id="SSF54980">
    <property type="entry name" value="EF-G C-terminal domain-like"/>
    <property type="match status" value="2"/>
</dbReference>
<dbReference type="InterPro" id="IPR004161">
    <property type="entry name" value="EFTu-like_2"/>
</dbReference>
<dbReference type="Pfam" id="PF03144">
    <property type="entry name" value="GTP_EFTU_D2"/>
    <property type="match status" value="1"/>
</dbReference>
<dbReference type="AlphaFoldDB" id="A0AAE9WEP0"/>
<dbReference type="FunFam" id="3.40.50.300:FF:000078">
    <property type="entry name" value="Elongation factor 4"/>
    <property type="match status" value="1"/>
</dbReference>
<dbReference type="GeneID" id="80876992"/>
<evidence type="ECO:0000256" key="7">
    <source>
        <dbReference type="ARBA" id="ARBA00023134"/>
    </source>
</evidence>
<dbReference type="GO" id="GO:0045727">
    <property type="term" value="P:positive regulation of translation"/>
    <property type="evidence" value="ECO:0007669"/>
    <property type="project" value="UniProtKB-UniRule"/>
</dbReference>
<keyword evidence="2 9" id="KW-0547">Nucleotide-binding</keyword>
<dbReference type="EMBL" id="CP115612">
    <property type="protein sequence ID" value="WBW73866.1"/>
    <property type="molecule type" value="Genomic_DNA"/>
</dbReference>
<feature type="binding site" evidence="9">
    <location>
        <begin position="65"/>
        <end position="72"/>
    </location>
    <ligand>
        <name>GTP</name>
        <dbReference type="ChEBI" id="CHEBI:37565"/>
    </ligand>
</feature>
<evidence type="ECO:0000259" key="10">
    <source>
        <dbReference type="PROSITE" id="PS51722"/>
    </source>
</evidence>
<evidence type="ECO:0000256" key="2">
    <source>
        <dbReference type="ARBA" id="ARBA00022741"/>
    </source>
</evidence>
<dbReference type="HAMAP" id="MF_00071">
    <property type="entry name" value="LepA"/>
    <property type="match status" value="1"/>
</dbReference>
<dbReference type="FunFam" id="3.30.70.2570:FF:000001">
    <property type="entry name" value="Translation factor GUF1, mitochondrial"/>
    <property type="match status" value="1"/>
</dbReference>
<dbReference type="FunFam" id="3.30.70.240:FF:000007">
    <property type="entry name" value="Translation factor GUF1, mitochondrial"/>
    <property type="match status" value="1"/>
</dbReference>
<proteinExistence type="inferred from homology"/>
<dbReference type="Pfam" id="PF00679">
    <property type="entry name" value="EFG_C"/>
    <property type="match status" value="1"/>
</dbReference>
<keyword evidence="3 9" id="KW-0999">Mitochondrion inner membrane</keyword>
<dbReference type="GO" id="GO:0003746">
    <property type="term" value="F:translation elongation factor activity"/>
    <property type="evidence" value="ECO:0007669"/>
    <property type="project" value="UniProtKB-KW"/>
</dbReference>
<evidence type="ECO:0000256" key="8">
    <source>
        <dbReference type="ARBA" id="ARBA00023136"/>
    </source>
</evidence>
<comment type="function">
    <text evidence="9">Promotes mitochondrial protein synthesis. May act as a fidelity factor of the translation reaction, by catalyzing a one-codon backward translocation of tRNAs on improperly translocated ribosomes. Binds to mitochondrial ribosomes in a GTP-dependent manner.</text>
</comment>
<dbReference type="Gene3D" id="3.30.70.870">
    <property type="entry name" value="Elongation Factor G (Translational Gtpase), domain 3"/>
    <property type="match status" value="1"/>
</dbReference>
<dbReference type="GO" id="GO:0003924">
    <property type="term" value="F:GTPase activity"/>
    <property type="evidence" value="ECO:0007669"/>
    <property type="project" value="UniProtKB-UniRule"/>
</dbReference>
<dbReference type="FunFam" id="2.40.30.10:FF:000015">
    <property type="entry name" value="Translation factor GUF1, mitochondrial"/>
    <property type="match status" value="1"/>
</dbReference>
<dbReference type="InterPro" id="IPR013842">
    <property type="entry name" value="LepA_CTD"/>
</dbReference>
<feature type="binding site" evidence="9">
    <location>
        <begin position="184"/>
        <end position="187"/>
    </location>
    <ligand>
        <name>GTP</name>
        <dbReference type="ChEBI" id="CHEBI:37565"/>
    </ligand>
</feature>
<keyword evidence="4 9" id="KW-0378">Hydrolase</keyword>
<comment type="subcellular location">
    <subcellularLocation>
        <location evidence="9">Mitochondrion inner membrane</location>
        <topology evidence="9">Peripheral membrane protein</topology>
        <orientation evidence="9">Matrix side</orientation>
    </subcellularLocation>
</comment>
<evidence type="ECO:0000313" key="12">
    <source>
        <dbReference type="Proteomes" id="UP001212411"/>
    </source>
</evidence>
<dbReference type="CDD" id="cd03709">
    <property type="entry name" value="lepA_C"/>
    <property type="match status" value="1"/>
</dbReference>
<name>A0AAE9WEP0_9SCHI</name>
<dbReference type="Gene3D" id="3.30.70.2570">
    <property type="entry name" value="Elongation factor 4, C-terminal domain"/>
    <property type="match status" value="1"/>
</dbReference>
<dbReference type="CDD" id="cd01890">
    <property type="entry name" value="LepA"/>
    <property type="match status" value="1"/>
</dbReference>
<dbReference type="InterPro" id="IPR000795">
    <property type="entry name" value="T_Tr_GTP-bd_dom"/>
</dbReference>
<dbReference type="Gene3D" id="3.40.50.300">
    <property type="entry name" value="P-loop containing nucleotide triphosphate hydrolases"/>
    <property type="match status" value="1"/>
</dbReference>
<dbReference type="RefSeq" id="XP_056038109.1">
    <property type="nucleotide sequence ID" value="XM_056182303.1"/>
</dbReference>
<feature type="domain" description="Tr-type G" evidence="10">
    <location>
        <begin position="56"/>
        <end position="237"/>
    </location>
</feature>
<keyword evidence="6 9" id="KW-0496">Mitochondrion</keyword>
<dbReference type="NCBIfam" id="TIGR00231">
    <property type="entry name" value="small_GTP"/>
    <property type="match status" value="1"/>
</dbReference>
<dbReference type="PANTHER" id="PTHR43512:SF7">
    <property type="entry name" value="TRANSLATION FACTOR GUF1, MITOCHONDRIAL"/>
    <property type="match status" value="1"/>
</dbReference>
<reference evidence="11 12" key="1">
    <citation type="journal article" date="2023" name="G3 (Bethesda)">
        <title>A high-quality reference genome for the fission yeast Schizosaccharomyces osmophilus.</title>
        <authorList>
            <person name="Jia G.S."/>
            <person name="Zhang W.C."/>
            <person name="Liang Y."/>
            <person name="Liu X.H."/>
            <person name="Rhind N."/>
            <person name="Pidoux A."/>
            <person name="Brysch-Herzberg M."/>
            <person name="Du L.L."/>
        </authorList>
    </citation>
    <scope>NUCLEOTIDE SEQUENCE [LARGE SCALE GENOMIC DNA]</scope>
    <source>
        <strain evidence="11 12">CBS 15793</strain>
    </source>
</reference>
<gene>
    <name evidence="11" type="primary">guf1</name>
    <name evidence="11" type="ORF">SOMG_03513</name>
</gene>
<evidence type="ECO:0000256" key="1">
    <source>
        <dbReference type="ARBA" id="ARBA00005454"/>
    </source>
</evidence>
<evidence type="ECO:0000256" key="4">
    <source>
        <dbReference type="ARBA" id="ARBA00022801"/>
    </source>
</evidence>
<dbReference type="KEGG" id="som:SOMG_03513"/>
<dbReference type="InterPro" id="IPR031157">
    <property type="entry name" value="G_TR_CS"/>
</dbReference>
<keyword evidence="8 9" id="KW-0472">Membrane</keyword>
<dbReference type="InterPro" id="IPR006297">
    <property type="entry name" value="EF-4"/>
</dbReference>
<feature type="binding site" evidence="9">
    <location>
        <begin position="130"/>
        <end position="134"/>
    </location>
    <ligand>
        <name>GTP</name>
        <dbReference type="ChEBI" id="CHEBI:37565"/>
    </ligand>
</feature>
<protein>
    <submittedName>
        <fullName evidence="11">Mitochondrial elongation factor GTPase Guf1</fullName>
    </submittedName>
</protein>
<dbReference type="InterPro" id="IPR000640">
    <property type="entry name" value="EFG_V-like"/>
</dbReference>
<dbReference type="SUPFAM" id="SSF52540">
    <property type="entry name" value="P-loop containing nucleoside triphosphate hydrolases"/>
    <property type="match status" value="1"/>
</dbReference>
<dbReference type="FunFam" id="3.30.70.870:FF:000004">
    <property type="entry name" value="Translation factor GUF1, mitochondrial"/>
    <property type="match status" value="1"/>
</dbReference>
<dbReference type="InterPro" id="IPR035647">
    <property type="entry name" value="EFG_III/V"/>
</dbReference>
<dbReference type="InterPro" id="IPR035654">
    <property type="entry name" value="LepA_IV"/>
</dbReference>
<dbReference type="Gene3D" id="3.30.70.240">
    <property type="match status" value="1"/>
</dbReference>
<dbReference type="Gene3D" id="2.40.30.10">
    <property type="entry name" value="Translation factors"/>
    <property type="match status" value="1"/>
</dbReference>
<dbReference type="PROSITE" id="PS00301">
    <property type="entry name" value="G_TR_1"/>
    <property type="match status" value="1"/>
</dbReference>
<dbReference type="PANTHER" id="PTHR43512">
    <property type="entry name" value="TRANSLATION FACTOR GUF1-RELATED"/>
    <property type="match status" value="1"/>
</dbReference>
<evidence type="ECO:0000313" key="11">
    <source>
        <dbReference type="EMBL" id="WBW73866.1"/>
    </source>
</evidence>
<dbReference type="InterPro" id="IPR005225">
    <property type="entry name" value="Small_GTP-bd"/>
</dbReference>
<dbReference type="GO" id="GO:0005759">
    <property type="term" value="C:mitochondrial matrix"/>
    <property type="evidence" value="ECO:0007669"/>
    <property type="project" value="UniProtKB-UniRule"/>
</dbReference>
<keyword evidence="5 9" id="KW-0648">Protein biosynthesis</keyword>
<organism evidence="11 12">
    <name type="scientific">Schizosaccharomyces osmophilus</name>
    <dbReference type="NCBI Taxonomy" id="2545709"/>
    <lineage>
        <taxon>Eukaryota</taxon>
        <taxon>Fungi</taxon>
        <taxon>Dikarya</taxon>
        <taxon>Ascomycota</taxon>
        <taxon>Taphrinomycotina</taxon>
        <taxon>Schizosaccharomycetes</taxon>
        <taxon>Schizosaccharomycetales</taxon>
        <taxon>Schizosaccharomycetaceae</taxon>
        <taxon>Schizosaccharomyces</taxon>
    </lineage>
</organism>
<evidence type="ECO:0000256" key="6">
    <source>
        <dbReference type="ARBA" id="ARBA00023128"/>
    </source>
</evidence>
<dbReference type="Pfam" id="PF00009">
    <property type="entry name" value="GTP_EFTU"/>
    <property type="match status" value="1"/>
</dbReference>
<accession>A0AAE9WEP0</accession>
<dbReference type="InterPro" id="IPR027417">
    <property type="entry name" value="P-loop_NTPase"/>
</dbReference>
<sequence>MILRFHFLPKRTFIRLTSLLFSPGKRSLSGAPVFGKPEKPRDGKAALSVLESIPREQIRNWAVIAHIDHGKSTLSDCLLKLTGVIDKNNAKNQFLDKLAVERRRGITVKAQTCSMIYHYQNKPYLLNLIDTPGHVDFREEVMHSLAACEGCILLVDASQGIQAQTLSNFYMAFAQNLVVLPVLNKVDLPTADVEKTLNQIEQTFELDVSNTLFISSKSGKNVEKILPEIVHHFPPPEGDESKPLRSLLIDCWYNNYQGVISLVRLMDGTLKKGQKLLSVNTGRKYEVQQVGIMYPDMTETAELRAGQVGYVVSNMKNIDEAIIGDTFTTVGQSVEPLPGFSVPKPMVFVGAFPTDSSDFERLNDCIEQLTLNDRAIHVEKETSSALGMGWRLGFLGTLHLSVFVERLQDEYDRKLVITSPTVPYLIRYQDGKEEIVSNPNVFPSRRMRNQEFFEPIVEATVIIPSEYLGDVIKLCESCRGLQSDCTFLSETRCMLKYHIPLAHLVEDFFGRLKGQTSGYATLDYEDAGYAPADIVKLSVHVNGQSVDALCTVVHRSLALNRGREWIHRLRDLLPKQLYEVAIQAVVESKVLARLNIAALRKNVTAKCYGGDWTRKQKLLNKQKEGKSRLRQSSNVSIDKSVFYQFMMKKTSN</sequence>
<keyword evidence="11" id="KW-0251">Elongation factor</keyword>
<dbReference type="PROSITE" id="PS51722">
    <property type="entry name" value="G_TR_2"/>
    <property type="match status" value="1"/>
</dbReference>
<keyword evidence="12" id="KW-1185">Reference proteome</keyword>
<comment type="similarity">
    <text evidence="9">Belongs to the GTP-binding elongation factor family. LepA subfamily.</text>
</comment>
<dbReference type="InterPro" id="IPR038363">
    <property type="entry name" value="LepA_C_sf"/>
</dbReference>
<evidence type="ECO:0000256" key="5">
    <source>
        <dbReference type="ARBA" id="ARBA00022917"/>
    </source>
</evidence>
<evidence type="ECO:0000256" key="3">
    <source>
        <dbReference type="ARBA" id="ARBA00022792"/>
    </source>
</evidence>